<proteinExistence type="predicted"/>
<reference evidence="2 3" key="1">
    <citation type="submission" date="2024-06" db="EMBL/GenBank/DDBJ databases">
        <authorList>
            <person name="Kraege A."/>
            <person name="Thomma B."/>
        </authorList>
    </citation>
    <scope>NUCLEOTIDE SEQUENCE [LARGE SCALE GENOMIC DNA]</scope>
</reference>
<dbReference type="InterPro" id="IPR036291">
    <property type="entry name" value="NAD(P)-bd_dom_sf"/>
</dbReference>
<comment type="caution">
    <text evidence="2">The sequence shown here is derived from an EMBL/GenBank/DDBJ whole genome shotgun (WGS) entry which is preliminary data.</text>
</comment>
<dbReference type="Proteomes" id="UP001497392">
    <property type="component" value="Unassembled WGS sequence"/>
</dbReference>
<dbReference type="InterPro" id="IPR055222">
    <property type="entry name" value="PRISE-like_Rossmann-fold"/>
</dbReference>
<sequence length="188" mass="20839">MDGAPRKVALVTGASGLQGLSLLKTLDALDDWGSIYAIARSDIPESSKIRKLALDLDDKKALRRSMEGDLGRSVTHVFHLAFSGDMSNVGQTTFLWMKNVVEILEELGAPLEHVFFSQGQKYYGAHLGKWDAIDIPWRDHPLTGNRVVGANFYYSQEDWAIERTKSGAKWTWSALRPGAILGYSLVLS</sequence>
<keyword evidence="3" id="KW-1185">Reference proteome</keyword>
<evidence type="ECO:0000259" key="1">
    <source>
        <dbReference type="Pfam" id="PF22917"/>
    </source>
</evidence>
<evidence type="ECO:0000313" key="3">
    <source>
        <dbReference type="Proteomes" id="UP001497392"/>
    </source>
</evidence>
<name>A0ABP1FZY3_9CHLO</name>
<dbReference type="Gene3D" id="3.40.50.720">
    <property type="entry name" value="NAD(P)-binding Rossmann-like Domain"/>
    <property type="match status" value="1"/>
</dbReference>
<feature type="domain" description="PRISE-like Rossmann-fold" evidence="1">
    <location>
        <begin position="73"/>
        <end position="183"/>
    </location>
</feature>
<evidence type="ECO:0000313" key="2">
    <source>
        <dbReference type="EMBL" id="CAL5225444.1"/>
    </source>
</evidence>
<protein>
    <submittedName>
        <fullName evidence="2">G8262 protein</fullName>
    </submittedName>
</protein>
<gene>
    <name evidence="2" type="primary">g8262</name>
    <name evidence="2" type="ORF">VP750_LOCUS7103</name>
</gene>
<dbReference type="EMBL" id="CAXHTA020000012">
    <property type="protein sequence ID" value="CAL5225444.1"/>
    <property type="molecule type" value="Genomic_DNA"/>
</dbReference>
<organism evidence="2 3">
    <name type="scientific">Coccomyxa viridis</name>
    <dbReference type="NCBI Taxonomy" id="1274662"/>
    <lineage>
        <taxon>Eukaryota</taxon>
        <taxon>Viridiplantae</taxon>
        <taxon>Chlorophyta</taxon>
        <taxon>core chlorophytes</taxon>
        <taxon>Trebouxiophyceae</taxon>
        <taxon>Trebouxiophyceae incertae sedis</taxon>
        <taxon>Coccomyxaceae</taxon>
        <taxon>Coccomyxa</taxon>
    </lineage>
</organism>
<dbReference type="PANTHER" id="PTHR32487">
    <property type="entry name" value="3-OXO-DELTA(4,5)-STEROID 5-BETA-REDUCTASE"/>
    <property type="match status" value="1"/>
</dbReference>
<accession>A0ABP1FZY3</accession>
<dbReference type="Pfam" id="PF22917">
    <property type="entry name" value="PRISE"/>
    <property type="match status" value="1"/>
</dbReference>
<dbReference type="PANTHER" id="PTHR32487:SF0">
    <property type="entry name" value="3-OXO-DELTA(4,5)-STEROID 5-BETA-REDUCTASE"/>
    <property type="match status" value="1"/>
</dbReference>
<dbReference type="SUPFAM" id="SSF51735">
    <property type="entry name" value="NAD(P)-binding Rossmann-fold domains"/>
    <property type="match status" value="1"/>
</dbReference>